<reference evidence="2" key="1">
    <citation type="submission" date="2020-08" db="EMBL/GenBank/DDBJ databases">
        <title>Genome public.</title>
        <authorList>
            <person name="Liu C."/>
            <person name="Sun Q."/>
        </authorList>
    </citation>
    <scope>NUCLEOTIDE SEQUENCE</scope>
    <source>
        <strain evidence="2">NSJ-12</strain>
    </source>
</reference>
<dbReference type="RefSeq" id="WP_249333048.1">
    <property type="nucleotide sequence ID" value="NZ_JACRSY010000017.1"/>
</dbReference>
<evidence type="ECO:0000259" key="1">
    <source>
        <dbReference type="Pfam" id="PF06114"/>
    </source>
</evidence>
<comment type="caution">
    <text evidence="2">The sequence shown here is derived from an EMBL/GenBank/DDBJ whole genome shotgun (WGS) entry which is preliminary data.</text>
</comment>
<name>A0A926EJK0_9FIRM</name>
<proteinExistence type="predicted"/>
<dbReference type="AlphaFoldDB" id="A0A926EJK0"/>
<evidence type="ECO:0000313" key="2">
    <source>
        <dbReference type="EMBL" id="MBC8580180.1"/>
    </source>
</evidence>
<evidence type="ECO:0000313" key="3">
    <source>
        <dbReference type="Proteomes" id="UP000655830"/>
    </source>
</evidence>
<dbReference type="PANTHER" id="PTHR43236">
    <property type="entry name" value="ANTITOXIN HIGA1"/>
    <property type="match status" value="1"/>
</dbReference>
<dbReference type="InterPro" id="IPR052345">
    <property type="entry name" value="Rad_response_metalloprotease"/>
</dbReference>
<gene>
    <name evidence="2" type="ORF">H8718_11660</name>
</gene>
<keyword evidence="3" id="KW-1185">Reference proteome</keyword>
<feature type="domain" description="IrrE N-terminal-like" evidence="1">
    <location>
        <begin position="23"/>
        <end position="129"/>
    </location>
</feature>
<dbReference type="Proteomes" id="UP000655830">
    <property type="component" value="Unassembled WGS sequence"/>
</dbReference>
<dbReference type="PANTHER" id="PTHR43236:SF1">
    <property type="entry name" value="BLL7220 PROTEIN"/>
    <property type="match status" value="1"/>
</dbReference>
<sequence length="148" mass="17324">MNIALRVKNLIKRHETRDPFRIAKDLGIIIKYRPYTETKGYFLKVNTNKFIIINSNLSDLEKLLVCSHELGHAILHSNNKYALTYEKGLAMVQDFTLFPVNSIYENQANKFAAELLMDSEFFDSIFSKHTDLDPKIYEALMRLRHTRI</sequence>
<dbReference type="EMBL" id="JACRSY010000017">
    <property type="protein sequence ID" value="MBC8580180.1"/>
    <property type="molecule type" value="Genomic_DNA"/>
</dbReference>
<protein>
    <submittedName>
        <fullName evidence="2">ImmA/IrrE family metallo-endopeptidase</fullName>
    </submittedName>
</protein>
<dbReference type="Gene3D" id="1.10.10.2910">
    <property type="match status" value="1"/>
</dbReference>
<accession>A0A926EJK0</accession>
<organism evidence="2 3">
    <name type="scientific">Zhenhengia yiwuensis</name>
    <dbReference type="NCBI Taxonomy" id="2763666"/>
    <lineage>
        <taxon>Bacteria</taxon>
        <taxon>Bacillati</taxon>
        <taxon>Bacillota</taxon>
        <taxon>Clostridia</taxon>
        <taxon>Lachnospirales</taxon>
        <taxon>Lachnospiraceae</taxon>
        <taxon>Zhenhengia</taxon>
    </lineage>
</organism>
<dbReference type="InterPro" id="IPR010359">
    <property type="entry name" value="IrrE_HExxH"/>
</dbReference>
<dbReference type="Pfam" id="PF06114">
    <property type="entry name" value="Peptidase_M78"/>
    <property type="match status" value="1"/>
</dbReference>